<evidence type="ECO:0000313" key="2">
    <source>
        <dbReference type="Proteomes" id="UP001283361"/>
    </source>
</evidence>
<dbReference type="AlphaFoldDB" id="A0AAE1CL16"/>
<accession>A0AAE1CL16</accession>
<gene>
    <name evidence="1" type="ORF">RRG08_033604</name>
</gene>
<reference evidence="1" key="1">
    <citation type="journal article" date="2023" name="G3 (Bethesda)">
        <title>A reference genome for the long-term kleptoplast-retaining sea slug Elysia crispata morphotype clarki.</title>
        <authorList>
            <person name="Eastman K.E."/>
            <person name="Pendleton A.L."/>
            <person name="Shaikh M.A."/>
            <person name="Suttiyut T."/>
            <person name="Ogas R."/>
            <person name="Tomko P."/>
            <person name="Gavelis G."/>
            <person name="Widhalm J.R."/>
            <person name="Wisecaver J.H."/>
        </authorList>
    </citation>
    <scope>NUCLEOTIDE SEQUENCE</scope>
    <source>
        <strain evidence="1">ECLA1</strain>
    </source>
</reference>
<sequence length="114" mass="13158">MIAPLNESLLYCGNQDGHRCLRFSGSFDLLRKPAGNILTGFLTIEGFLSDDLLRFCIEENLINLYVYKQASPWVMSLYMGPEIFYLESEISNVNGSRIKHSFRRFESALLWMSH</sequence>
<keyword evidence="2" id="KW-1185">Reference proteome</keyword>
<evidence type="ECO:0000313" key="1">
    <source>
        <dbReference type="EMBL" id="KAK3704562.1"/>
    </source>
</evidence>
<name>A0AAE1CL16_9GAST</name>
<comment type="caution">
    <text evidence="1">The sequence shown here is derived from an EMBL/GenBank/DDBJ whole genome shotgun (WGS) entry which is preliminary data.</text>
</comment>
<dbReference type="Proteomes" id="UP001283361">
    <property type="component" value="Unassembled WGS sequence"/>
</dbReference>
<organism evidence="1 2">
    <name type="scientific">Elysia crispata</name>
    <name type="common">lettuce slug</name>
    <dbReference type="NCBI Taxonomy" id="231223"/>
    <lineage>
        <taxon>Eukaryota</taxon>
        <taxon>Metazoa</taxon>
        <taxon>Spiralia</taxon>
        <taxon>Lophotrochozoa</taxon>
        <taxon>Mollusca</taxon>
        <taxon>Gastropoda</taxon>
        <taxon>Heterobranchia</taxon>
        <taxon>Euthyneura</taxon>
        <taxon>Panpulmonata</taxon>
        <taxon>Sacoglossa</taxon>
        <taxon>Placobranchoidea</taxon>
        <taxon>Plakobranchidae</taxon>
        <taxon>Elysia</taxon>
    </lineage>
</organism>
<protein>
    <submittedName>
        <fullName evidence="1">Uncharacterized protein</fullName>
    </submittedName>
</protein>
<dbReference type="EMBL" id="JAWDGP010007794">
    <property type="protein sequence ID" value="KAK3704562.1"/>
    <property type="molecule type" value="Genomic_DNA"/>
</dbReference>
<proteinExistence type="predicted"/>